<evidence type="ECO:0000256" key="1">
    <source>
        <dbReference type="ARBA" id="ARBA00001971"/>
    </source>
</evidence>
<dbReference type="EMBL" id="JASAOG010000184">
    <property type="protein sequence ID" value="KAK0045232.1"/>
    <property type="molecule type" value="Genomic_DNA"/>
</dbReference>
<comment type="cofactor">
    <cofactor evidence="1 9">
        <name>heme</name>
        <dbReference type="ChEBI" id="CHEBI:30413"/>
    </cofactor>
</comment>
<comment type="caution">
    <text evidence="12">The sequence shown here is derived from an EMBL/GenBank/DDBJ whole genome shotgun (WGS) entry which is preliminary data.</text>
</comment>
<dbReference type="CDD" id="cd11055">
    <property type="entry name" value="CYP3A-like"/>
    <property type="match status" value="1"/>
</dbReference>
<dbReference type="InterPro" id="IPR001128">
    <property type="entry name" value="Cyt_P450"/>
</dbReference>
<dbReference type="InterPro" id="IPR002401">
    <property type="entry name" value="Cyt_P450_E_grp-I"/>
</dbReference>
<keyword evidence="4 9" id="KW-0479">Metal-binding</keyword>
<dbReference type="InterPro" id="IPR017972">
    <property type="entry name" value="Cyt_P450_CS"/>
</dbReference>
<dbReference type="AlphaFoldDB" id="A0AAD8B0G0"/>
<dbReference type="PANTHER" id="PTHR24302">
    <property type="entry name" value="CYTOCHROME P450 FAMILY 3"/>
    <property type="match status" value="1"/>
</dbReference>
<evidence type="ECO:0000256" key="11">
    <source>
        <dbReference type="SAM" id="Phobius"/>
    </source>
</evidence>
<keyword evidence="6 9" id="KW-0408">Iron</keyword>
<dbReference type="GO" id="GO:0020037">
    <property type="term" value="F:heme binding"/>
    <property type="evidence" value="ECO:0007669"/>
    <property type="project" value="InterPro"/>
</dbReference>
<sequence length="523" mass="60044">MDTLTQESGGCCGSATFYLTAVCLGLVVYLVYKQVFDGENWEKYGVKHINRSRYMFDDLGKAMGRLLVEEGDTVGLSFAGLQLLTRDIDLLRHVLVKDFNNYVDRTVFIASNSPVEKGVFFLGGYDWRRIRHVISPSFSSGKIKFVCRYIDESAIKLGNLLETYARDDQLVPMKHVMSQFTSEIIARTAFSLRTDCLGKKDDEFLTYSQKMFKIHSKLMNFIMLSMMMFPWLHKFVVKKLKVTLFDSVDENADKYFQTVLNSIVEERKLLTSQGKQHYTDLLQNLLLAQQAGENQTSDGKSTESWDNLPKTMSHEELMGQVMLIIFAGFDTTASTLQMCFYLLAKHPEIDRKVFEEIEKVVSSDLPTYEEIQQLKYMEQVLNETLRLHPPAPIVSRRAAETRTYGSITIPKGAGVTIPVDMIMRDPKHYPDPEKFDPDRFTEENVAQRDPMTFMPFGYGPRQCIGMRLAYIELKYCLVHVLRKVKFELNERTEPKPDGEIKTSFQGLVVLDKPIQLAVKARKL</sequence>
<proteinExistence type="inferred from homology"/>
<dbReference type="Proteomes" id="UP001233172">
    <property type="component" value="Unassembled WGS sequence"/>
</dbReference>
<dbReference type="SUPFAM" id="SSF48264">
    <property type="entry name" value="Cytochrome P450"/>
    <property type="match status" value="1"/>
</dbReference>
<name>A0AAD8B0G0_BIOPF</name>
<feature type="transmembrane region" description="Helical" evidence="11">
    <location>
        <begin position="218"/>
        <end position="237"/>
    </location>
</feature>
<comment type="function">
    <text evidence="8">Cytochromes P450 are a group of heme-thiolate monooxygenases. They oxidize a variety of structurally unrelated compounds, including steroids, fatty acids, and xenobiotics.</text>
</comment>
<dbReference type="PRINTS" id="PR00385">
    <property type="entry name" value="P450"/>
</dbReference>
<reference evidence="12" key="2">
    <citation type="submission" date="2023-04" db="EMBL/GenBank/DDBJ databases">
        <authorList>
            <person name="Bu L."/>
            <person name="Lu L."/>
            <person name="Laidemitt M.R."/>
            <person name="Zhang S.M."/>
            <person name="Mutuku M."/>
            <person name="Mkoji G."/>
            <person name="Steinauer M."/>
            <person name="Loker E.S."/>
        </authorList>
    </citation>
    <scope>NUCLEOTIDE SEQUENCE</scope>
    <source>
        <strain evidence="12">KasaAsao</strain>
        <tissue evidence="12">Whole Snail</tissue>
    </source>
</reference>
<keyword evidence="3 9" id="KW-0349">Heme</keyword>
<organism evidence="12 13">
    <name type="scientific">Biomphalaria pfeifferi</name>
    <name type="common">Bloodfluke planorb</name>
    <name type="synonym">Freshwater snail</name>
    <dbReference type="NCBI Taxonomy" id="112525"/>
    <lineage>
        <taxon>Eukaryota</taxon>
        <taxon>Metazoa</taxon>
        <taxon>Spiralia</taxon>
        <taxon>Lophotrochozoa</taxon>
        <taxon>Mollusca</taxon>
        <taxon>Gastropoda</taxon>
        <taxon>Heterobranchia</taxon>
        <taxon>Euthyneura</taxon>
        <taxon>Panpulmonata</taxon>
        <taxon>Hygrophila</taxon>
        <taxon>Lymnaeoidea</taxon>
        <taxon>Planorbidae</taxon>
        <taxon>Biomphalaria</taxon>
    </lineage>
</organism>
<dbReference type="PROSITE" id="PS00086">
    <property type="entry name" value="CYTOCHROME_P450"/>
    <property type="match status" value="1"/>
</dbReference>
<keyword evidence="11" id="KW-1133">Transmembrane helix</keyword>
<evidence type="ECO:0000256" key="4">
    <source>
        <dbReference type="ARBA" id="ARBA00022723"/>
    </source>
</evidence>
<dbReference type="PANTHER" id="PTHR24302:SF15">
    <property type="entry name" value="FATTY-ACID PEROXYGENASE"/>
    <property type="match status" value="1"/>
</dbReference>
<accession>A0AAD8B0G0</accession>
<evidence type="ECO:0000256" key="2">
    <source>
        <dbReference type="ARBA" id="ARBA00010617"/>
    </source>
</evidence>
<reference evidence="12" key="1">
    <citation type="journal article" date="2023" name="PLoS Negl. Trop. Dis.">
        <title>A genome sequence for Biomphalaria pfeifferi, the major vector snail for the human-infecting parasite Schistosoma mansoni.</title>
        <authorList>
            <person name="Bu L."/>
            <person name="Lu L."/>
            <person name="Laidemitt M.R."/>
            <person name="Zhang S.M."/>
            <person name="Mutuku M."/>
            <person name="Mkoji G."/>
            <person name="Steinauer M."/>
            <person name="Loker E.S."/>
        </authorList>
    </citation>
    <scope>NUCLEOTIDE SEQUENCE</scope>
    <source>
        <strain evidence="12">KasaAsao</strain>
    </source>
</reference>
<keyword evidence="7 10" id="KW-0503">Monooxygenase</keyword>
<evidence type="ECO:0000256" key="9">
    <source>
        <dbReference type="PIRSR" id="PIRSR602401-1"/>
    </source>
</evidence>
<keyword evidence="11" id="KW-0472">Membrane</keyword>
<dbReference type="GO" id="GO:0005506">
    <property type="term" value="F:iron ion binding"/>
    <property type="evidence" value="ECO:0007669"/>
    <property type="project" value="InterPro"/>
</dbReference>
<dbReference type="InterPro" id="IPR050705">
    <property type="entry name" value="Cytochrome_P450_3A"/>
</dbReference>
<keyword evidence="5 10" id="KW-0560">Oxidoreductase</keyword>
<comment type="similarity">
    <text evidence="2 10">Belongs to the cytochrome P450 family.</text>
</comment>
<gene>
    <name evidence="12" type="ORF">Bpfe_025381</name>
</gene>
<evidence type="ECO:0000256" key="3">
    <source>
        <dbReference type="ARBA" id="ARBA00022617"/>
    </source>
</evidence>
<feature type="transmembrane region" description="Helical" evidence="11">
    <location>
        <begin position="15"/>
        <end position="32"/>
    </location>
</feature>
<evidence type="ECO:0000256" key="10">
    <source>
        <dbReference type="RuleBase" id="RU000461"/>
    </source>
</evidence>
<keyword evidence="11" id="KW-0812">Transmembrane</keyword>
<protein>
    <submittedName>
        <fullName evidence="12">Cytochrome P450 3A41</fullName>
    </submittedName>
</protein>
<dbReference type="Gene3D" id="1.10.630.10">
    <property type="entry name" value="Cytochrome P450"/>
    <property type="match status" value="1"/>
</dbReference>
<dbReference type="PRINTS" id="PR00463">
    <property type="entry name" value="EP450I"/>
</dbReference>
<dbReference type="InterPro" id="IPR036396">
    <property type="entry name" value="Cyt_P450_sf"/>
</dbReference>
<evidence type="ECO:0000256" key="5">
    <source>
        <dbReference type="ARBA" id="ARBA00023002"/>
    </source>
</evidence>
<evidence type="ECO:0000313" key="13">
    <source>
        <dbReference type="Proteomes" id="UP001233172"/>
    </source>
</evidence>
<evidence type="ECO:0000256" key="6">
    <source>
        <dbReference type="ARBA" id="ARBA00023004"/>
    </source>
</evidence>
<evidence type="ECO:0000256" key="7">
    <source>
        <dbReference type="ARBA" id="ARBA00023033"/>
    </source>
</evidence>
<evidence type="ECO:0000256" key="8">
    <source>
        <dbReference type="ARBA" id="ARBA00043906"/>
    </source>
</evidence>
<dbReference type="FunFam" id="1.10.630.10:FF:000182">
    <property type="entry name" value="Cytochrome P450 3A4"/>
    <property type="match status" value="1"/>
</dbReference>
<keyword evidence="13" id="KW-1185">Reference proteome</keyword>
<feature type="transmembrane region" description="Helical" evidence="11">
    <location>
        <begin position="321"/>
        <end position="344"/>
    </location>
</feature>
<feature type="binding site" description="axial binding residue" evidence="9">
    <location>
        <position position="463"/>
    </location>
    <ligand>
        <name>heme</name>
        <dbReference type="ChEBI" id="CHEBI:30413"/>
    </ligand>
    <ligandPart>
        <name>Fe</name>
        <dbReference type="ChEBI" id="CHEBI:18248"/>
    </ligandPart>
</feature>
<dbReference type="GO" id="GO:0008395">
    <property type="term" value="F:steroid hydroxylase activity"/>
    <property type="evidence" value="ECO:0007669"/>
    <property type="project" value="TreeGrafter"/>
</dbReference>
<dbReference type="Pfam" id="PF00067">
    <property type="entry name" value="p450"/>
    <property type="match status" value="1"/>
</dbReference>
<evidence type="ECO:0000313" key="12">
    <source>
        <dbReference type="EMBL" id="KAK0045232.1"/>
    </source>
</evidence>
<dbReference type="GO" id="GO:0016705">
    <property type="term" value="F:oxidoreductase activity, acting on paired donors, with incorporation or reduction of molecular oxygen"/>
    <property type="evidence" value="ECO:0007669"/>
    <property type="project" value="InterPro"/>
</dbReference>